<dbReference type="AlphaFoldDB" id="A0A1M7U1Q8"/>
<keyword evidence="2" id="KW-1185">Reference proteome</keyword>
<organism evidence="1 2">
    <name type="scientific">Oceanicella actignis</name>
    <dbReference type="NCBI Taxonomy" id="1189325"/>
    <lineage>
        <taxon>Bacteria</taxon>
        <taxon>Pseudomonadati</taxon>
        <taxon>Pseudomonadota</taxon>
        <taxon>Alphaproteobacteria</taxon>
        <taxon>Rhodobacterales</taxon>
        <taxon>Paracoccaceae</taxon>
        <taxon>Oceanicella</taxon>
    </lineage>
</organism>
<evidence type="ECO:0000313" key="2">
    <source>
        <dbReference type="Proteomes" id="UP000184066"/>
    </source>
</evidence>
<dbReference type="EMBL" id="FRDL01000014">
    <property type="protein sequence ID" value="SHN76843.1"/>
    <property type="molecule type" value="Genomic_DNA"/>
</dbReference>
<gene>
    <name evidence="1" type="ORF">SAMN05216200_1149</name>
</gene>
<sequence>MAGGKRKLILDAVRARIAVAWPDAVDRTEEPEAAAADRLPAFWVAAAEREREPRAMNAPGAYIVQDEITVAAQVAGRGDMESRLSSLACGLADVLAAPPARLGGLAQYVDPAGFEVSVGRGERRVGTVEARFLVQFVTDQAPPHVPGGAFDEGYSEAFD</sequence>
<proteinExistence type="predicted"/>
<protein>
    <recommendedName>
        <fullName evidence="3">Mu-like prophage protein gp37</fullName>
    </recommendedName>
</protein>
<evidence type="ECO:0000313" key="1">
    <source>
        <dbReference type="EMBL" id="SHN76843.1"/>
    </source>
</evidence>
<accession>A0A1M7U1Q8</accession>
<dbReference type="Proteomes" id="UP000184066">
    <property type="component" value="Unassembled WGS sequence"/>
</dbReference>
<name>A0A1M7U1Q8_9RHOB</name>
<reference evidence="1 2" key="1">
    <citation type="submission" date="2016-12" db="EMBL/GenBank/DDBJ databases">
        <authorList>
            <person name="Song W.-J."/>
            <person name="Kurnit D.M."/>
        </authorList>
    </citation>
    <scope>NUCLEOTIDE SEQUENCE [LARGE SCALE GENOMIC DNA]</scope>
    <source>
        <strain evidence="1 2">CGMCC 1.10808</strain>
    </source>
</reference>
<dbReference type="RefSeq" id="WP_072748420.1">
    <property type="nucleotide sequence ID" value="NZ_FOHL01000001.1"/>
</dbReference>
<dbReference type="STRING" id="1189325.SAMN04488119_101413"/>
<evidence type="ECO:0008006" key="3">
    <source>
        <dbReference type="Google" id="ProtNLM"/>
    </source>
</evidence>